<dbReference type="AlphaFoldDB" id="A0A139AZ05"/>
<proteinExistence type="predicted"/>
<evidence type="ECO:0000259" key="2">
    <source>
        <dbReference type="Pfam" id="PF18890"/>
    </source>
</evidence>
<feature type="domain" description="FANCL UBC-like" evidence="2">
    <location>
        <begin position="57"/>
        <end position="151"/>
    </location>
</feature>
<evidence type="ECO:0000313" key="5">
    <source>
        <dbReference type="Proteomes" id="UP000070544"/>
    </source>
</evidence>
<dbReference type="SUPFAM" id="SSF57850">
    <property type="entry name" value="RING/U-box"/>
    <property type="match status" value="1"/>
</dbReference>
<dbReference type="InterPro" id="IPR016135">
    <property type="entry name" value="UBQ-conjugating_enzyme/RWD"/>
</dbReference>
<accession>A0A139AZ05</accession>
<dbReference type="Gene3D" id="3.10.110.20">
    <property type="entry name" value="RWD domain-like"/>
    <property type="match status" value="1"/>
</dbReference>
<evidence type="ECO:0000313" key="4">
    <source>
        <dbReference type="EMBL" id="KXS21705.1"/>
    </source>
</evidence>
<dbReference type="CDD" id="cd16490">
    <property type="entry name" value="RING-CH-C4HC3_FANCL"/>
    <property type="match status" value="1"/>
</dbReference>
<dbReference type="OrthoDB" id="10263265at2759"/>
<dbReference type="STRING" id="1344416.A0A139AZ05"/>
<dbReference type="SMART" id="SM01197">
    <property type="entry name" value="FANCL_C"/>
    <property type="match status" value="1"/>
</dbReference>
<dbReference type="OMA" id="NRPFHAK"/>
<dbReference type="Proteomes" id="UP000070544">
    <property type="component" value="Unassembled WGS sequence"/>
</dbReference>
<feature type="domain" description="FANCL C-terminal" evidence="1">
    <location>
        <begin position="269"/>
        <end position="346"/>
    </location>
</feature>
<keyword evidence="5" id="KW-1185">Reference proteome</keyword>
<dbReference type="InterPro" id="IPR043898">
    <property type="entry name" value="FANCL_d2"/>
</dbReference>
<gene>
    <name evidence="4" type="ORF">M427DRAFT_493993</name>
</gene>
<dbReference type="Pfam" id="PF18891">
    <property type="entry name" value="FANCL_d3"/>
    <property type="match status" value="1"/>
</dbReference>
<dbReference type="Gene3D" id="3.30.40.10">
    <property type="entry name" value="Zinc/RING finger domain, C3HC4 (zinc finger)"/>
    <property type="match status" value="1"/>
</dbReference>
<evidence type="ECO:0000259" key="3">
    <source>
        <dbReference type="Pfam" id="PF18891"/>
    </source>
</evidence>
<evidence type="ECO:0000259" key="1">
    <source>
        <dbReference type="Pfam" id="PF11793"/>
    </source>
</evidence>
<dbReference type="GO" id="GO:0061630">
    <property type="term" value="F:ubiquitin protein ligase activity"/>
    <property type="evidence" value="ECO:0007669"/>
    <property type="project" value="TreeGrafter"/>
</dbReference>
<organism evidence="4 5">
    <name type="scientific">Gonapodya prolifera (strain JEL478)</name>
    <name type="common">Monoblepharis prolifera</name>
    <dbReference type="NCBI Taxonomy" id="1344416"/>
    <lineage>
        <taxon>Eukaryota</taxon>
        <taxon>Fungi</taxon>
        <taxon>Fungi incertae sedis</taxon>
        <taxon>Chytridiomycota</taxon>
        <taxon>Chytridiomycota incertae sedis</taxon>
        <taxon>Monoblepharidomycetes</taxon>
        <taxon>Monoblepharidales</taxon>
        <taxon>Gonapodyaceae</taxon>
        <taxon>Gonapodya</taxon>
    </lineage>
</organism>
<dbReference type="InterPro" id="IPR044037">
    <property type="entry name" value="FANCL_d3"/>
</dbReference>
<dbReference type="GO" id="GO:0006513">
    <property type="term" value="P:protein monoubiquitination"/>
    <property type="evidence" value="ECO:0007669"/>
    <property type="project" value="TreeGrafter"/>
</dbReference>
<dbReference type="CDD" id="cd23832">
    <property type="entry name" value="DRWD-C_FANCL"/>
    <property type="match status" value="1"/>
</dbReference>
<dbReference type="Pfam" id="PF18890">
    <property type="entry name" value="FANCL_d2"/>
    <property type="match status" value="1"/>
</dbReference>
<feature type="domain" description="FANCL UBC-like" evidence="3">
    <location>
        <begin position="153"/>
        <end position="249"/>
    </location>
</feature>
<dbReference type="Gene3D" id="3.10.110.10">
    <property type="entry name" value="Ubiquitin Conjugating Enzyme"/>
    <property type="match status" value="1"/>
</dbReference>
<dbReference type="CDD" id="cd23831">
    <property type="entry name" value="DRWD-N_FANCL"/>
    <property type="match status" value="1"/>
</dbReference>
<dbReference type="InterPro" id="IPR013083">
    <property type="entry name" value="Znf_RING/FYVE/PHD"/>
</dbReference>
<dbReference type="GO" id="GO:0043240">
    <property type="term" value="C:Fanconi anaemia nuclear complex"/>
    <property type="evidence" value="ECO:0007669"/>
    <property type="project" value="InterPro"/>
</dbReference>
<reference evidence="4 5" key="1">
    <citation type="journal article" date="2015" name="Genome Biol. Evol.">
        <title>Phylogenomic analyses indicate that early fungi evolved digesting cell walls of algal ancestors of land plants.</title>
        <authorList>
            <person name="Chang Y."/>
            <person name="Wang S."/>
            <person name="Sekimoto S."/>
            <person name="Aerts A.L."/>
            <person name="Choi C."/>
            <person name="Clum A."/>
            <person name="LaButti K.M."/>
            <person name="Lindquist E.A."/>
            <person name="Yee Ngan C."/>
            <person name="Ohm R.A."/>
            <person name="Salamov A.A."/>
            <person name="Grigoriev I.V."/>
            <person name="Spatafora J.W."/>
            <person name="Berbee M.L."/>
        </authorList>
    </citation>
    <scope>NUCLEOTIDE SEQUENCE [LARGE SCALE GENOMIC DNA]</scope>
    <source>
        <strain evidence="4 5">JEL478</strain>
    </source>
</reference>
<dbReference type="PANTHER" id="PTHR13206:SF0">
    <property type="entry name" value="E3 UBIQUITIN-PROTEIN LIGASE FANCL"/>
    <property type="match status" value="1"/>
</dbReference>
<dbReference type="InterPro" id="IPR026848">
    <property type="entry name" value="Fancl"/>
</dbReference>
<protein>
    <recommendedName>
        <fullName evidence="6">RING-type domain-containing protein</fullName>
    </recommendedName>
</protein>
<name>A0A139AZ05_GONPJ</name>
<dbReference type="Pfam" id="PF11793">
    <property type="entry name" value="FANCL_C"/>
    <property type="match status" value="1"/>
</dbReference>
<dbReference type="InterPro" id="IPR026850">
    <property type="entry name" value="FANCL_C"/>
</dbReference>
<dbReference type="PANTHER" id="PTHR13206">
    <property type="entry name" value="UBIQUITIN LIGASE PROTEIN PHF9 FANCONI ANEMIA GROUP L PROTEIN"/>
    <property type="match status" value="1"/>
</dbReference>
<dbReference type="EMBL" id="KQ965732">
    <property type="protein sequence ID" value="KXS21705.1"/>
    <property type="molecule type" value="Genomic_DNA"/>
</dbReference>
<evidence type="ECO:0008006" key="6">
    <source>
        <dbReference type="Google" id="ProtNLM"/>
    </source>
</evidence>
<sequence>MVDGELLEVLKGCEEVLRDRLSRSSSAESFLTDFKDLVESMLSARPTSSNSTEWSGEYYAAVVEELRALGLHRLHDVDTDFEEVTLQIIDAGSRRHLLPITIPRPGELRHLTVRMDLPGRTGPAKIPVSRTGGRLGLAEVVQAFEKTLEEFQPLWDQLDDLDVNTWIVEPDQPRRSHTYRRIALGNNLYLQIDIDPTSPLAPPAYKFLGADRAAAKCRETARKNIGAWDATNLLRKNIESLLEMTLPSRPMTDASQRSALGSHEMEGKECGICYSRQLPIDLGGDIDGEVNGSGAVPDQVCRNGSCGKLFHHRCLYEWLRSVPATRVVFGAWHGSCPYCSAVITTTKP</sequence>
<dbReference type="GO" id="GO:0036297">
    <property type="term" value="P:interstrand cross-link repair"/>
    <property type="evidence" value="ECO:0007669"/>
    <property type="project" value="InterPro"/>
</dbReference>
<dbReference type="InterPro" id="IPR043003">
    <property type="entry name" value="FANCL_d3_sf"/>
</dbReference>